<sequence>MDRSQAALQAGRACISRRHYILGFLHSGHWLVSRTLHVSCVFGSSLYDACSQNIFAQDTLLALNVCRLYVFCSGQHSILNNPVQAERSRHASISDALSCLGRRSHQRKPMYQCMCTSLHLLCLCCPVPQAGHCRWCPTVEEDDRFAGRYRS</sequence>
<dbReference type="AlphaFoldDB" id="A0A4Q9N924"/>
<proteinExistence type="predicted"/>
<evidence type="ECO:0000313" key="2">
    <source>
        <dbReference type="Proteomes" id="UP000292082"/>
    </source>
</evidence>
<organism evidence="1 2">
    <name type="scientific">Dichomitus squalens</name>
    <dbReference type="NCBI Taxonomy" id="114155"/>
    <lineage>
        <taxon>Eukaryota</taxon>
        <taxon>Fungi</taxon>
        <taxon>Dikarya</taxon>
        <taxon>Basidiomycota</taxon>
        <taxon>Agaricomycotina</taxon>
        <taxon>Agaricomycetes</taxon>
        <taxon>Polyporales</taxon>
        <taxon>Polyporaceae</taxon>
        <taxon>Dichomitus</taxon>
    </lineage>
</organism>
<evidence type="ECO:0000313" key="1">
    <source>
        <dbReference type="EMBL" id="TBU57643.1"/>
    </source>
</evidence>
<keyword evidence="2" id="KW-1185">Reference proteome</keyword>
<name>A0A4Q9N924_9APHY</name>
<accession>A0A4Q9N924</accession>
<protein>
    <submittedName>
        <fullName evidence="1">Uncharacterized protein</fullName>
    </submittedName>
</protein>
<reference evidence="1 2" key="1">
    <citation type="submission" date="2019-01" db="EMBL/GenBank/DDBJ databases">
        <title>Draft genome sequences of three monokaryotic isolates of the white-rot basidiomycete fungus Dichomitus squalens.</title>
        <authorList>
            <consortium name="DOE Joint Genome Institute"/>
            <person name="Lopez S.C."/>
            <person name="Andreopoulos B."/>
            <person name="Pangilinan J."/>
            <person name="Lipzen A."/>
            <person name="Riley R."/>
            <person name="Ahrendt S."/>
            <person name="Ng V."/>
            <person name="Barry K."/>
            <person name="Daum C."/>
            <person name="Grigoriev I.V."/>
            <person name="Hilden K.S."/>
            <person name="Makela M.R."/>
            <person name="de Vries R.P."/>
        </authorList>
    </citation>
    <scope>NUCLEOTIDE SEQUENCE [LARGE SCALE GENOMIC DNA]</scope>
    <source>
        <strain evidence="1 2">CBS 464.89</strain>
    </source>
</reference>
<dbReference type="EMBL" id="ML145134">
    <property type="protein sequence ID" value="TBU57643.1"/>
    <property type="molecule type" value="Genomic_DNA"/>
</dbReference>
<dbReference type="Proteomes" id="UP000292082">
    <property type="component" value="Unassembled WGS sequence"/>
</dbReference>
<gene>
    <name evidence="1" type="ORF">BD310DRAFT_928739</name>
</gene>